<dbReference type="InterPro" id="IPR006095">
    <property type="entry name" value="Glu/Leu/Phe/Val/Trp_DH"/>
</dbReference>
<reference evidence="10" key="1">
    <citation type="journal article" date="2013" name="Genome Biol.">
        <title>Draft genome of the mountain pine beetle, Dendroctonus ponderosae Hopkins, a major forest pest.</title>
        <authorList>
            <person name="Keeling C.I."/>
            <person name="Yuen M.M."/>
            <person name="Liao N.Y."/>
            <person name="Docking T.R."/>
            <person name="Chan S.K."/>
            <person name="Taylor G.A."/>
            <person name="Palmquist D.L."/>
            <person name="Jackman S.D."/>
            <person name="Nguyen A."/>
            <person name="Li M."/>
            <person name="Henderson H."/>
            <person name="Janes J.K."/>
            <person name="Zhao Y."/>
            <person name="Pandoh P."/>
            <person name="Moore R."/>
            <person name="Sperling F.A."/>
            <person name="Huber D.P."/>
            <person name="Birol I."/>
            <person name="Jones S.J."/>
            <person name="Bohlmann J."/>
        </authorList>
    </citation>
    <scope>NUCLEOTIDE SEQUENCE</scope>
</reference>
<dbReference type="InterPro" id="IPR006097">
    <property type="entry name" value="Glu/Leu/Phe/Val/Trp_DH_dimer"/>
</dbReference>
<evidence type="ECO:0000256" key="7">
    <source>
        <dbReference type="RuleBase" id="RU004417"/>
    </source>
</evidence>
<keyword evidence="10" id="KW-1185">Reference proteome</keyword>
<dbReference type="Gene3D" id="3.40.50.720">
    <property type="entry name" value="NAD(P)-binding Rossmann-like Domain"/>
    <property type="match status" value="1"/>
</dbReference>
<evidence type="ECO:0000313" key="10">
    <source>
        <dbReference type="Proteomes" id="UP000019118"/>
    </source>
</evidence>
<name>A0AAR5P5T7_DENPD</name>
<evidence type="ECO:0000256" key="1">
    <source>
        <dbReference type="ARBA" id="ARBA00006382"/>
    </source>
</evidence>
<evidence type="ECO:0000256" key="2">
    <source>
        <dbReference type="ARBA" id="ARBA00023002"/>
    </source>
</evidence>
<dbReference type="GO" id="GO:0004352">
    <property type="term" value="F:glutamate dehydrogenase (NAD+) activity"/>
    <property type="evidence" value="ECO:0007669"/>
    <property type="project" value="TreeGrafter"/>
</dbReference>
<evidence type="ECO:0000256" key="5">
    <source>
        <dbReference type="PIRNR" id="PIRNR000185"/>
    </source>
</evidence>
<dbReference type="SMART" id="SM00839">
    <property type="entry name" value="ELFV_dehydrog"/>
    <property type="match status" value="1"/>
</dbReference>
<dbReference type="SUPFAM" id="SSF51735">
    <property type="entry name" value="NAD(P)-binding Rossmann-fold domains"/>
    <property type="match status" value="1"/>
</dbReference>
<dbReference type="Proteomes" id="UP000019118">
    <property type="component" value="Unassembled WGS sequence"/>
</dbReference>
<keyword evidence="2 5" id="KW-0560">Oxidoreductase</keyword>
<comment type="catalytic activity">
    <reaction evidence="4">
        <text>L-glutamate + NADP(+) + H2O = 2-oxoglutarate + NH4(+) + NADPH + H(+)</text>
        <dbReference type="Rhea" id="RHEA:11612"/>
        <dbReference type="ChEBI" id="CHEBI:15377"/>
        <dbReference type="ChEBI" id="CHEBI:15378"/>
        <dbReference type="ChEBI" id="CHEBI:16810"/>
        <dbReference type="ChEBI" id="CHEBI:28938"/>
        <dbReference type="ChEBI" id="CHEBI:29985"/>
        <dbReference type="ChEBI" id="CHEBI:57783"/>
        <dbReference type="ChEBI" id="CHEBI:58349"/>
        <dbReference type="EC" id="1.4.1.3"/>
    </reaction>
</comment>
<proteinExistence type="inferred from homology"/>
<dbReference type="Pfam" id="PF00208">
    <property type="entry name" value="ELFV_dehydrog"/>
    <property type="match status" value="1"/>
</dbReference>
<accession>A0AAR5P5T7</accession>
<comment type="similarity">
    <text evidence="1 5 7">Belongs to the Glu/Leu/Phe/Val dehydrogenases family.</text>
</comment>
<dbReference type="InterPro" id="IPR046346">
    <property type="entry name" value="Aminoacid_DH-like_N_sf"/>
</dbReference>
<dbReference type="Pfam" id="PF02812">
    <property type="entry name" value="ELFV_dehydrog_N"/>
    <property type="match status" value="1"/>
</dbReference>
<evidence type="ECO:0000313" key="9">
    <source>
        <dbReference type="EnsemblMetazoa" id="XP_019755961.1"/>
    </source>
</evidence>
<dbReference type="InterPro" id="IPR006096">
    <property type="entry name" value="Glu/Leu/Phe/Val/Trp_DH_C"/>
</dbReference>
<feature type="site" description="Important for catalysis" evidence="6">
    <location>
        <position position="218"/>
    </location>
</feature>
<dbReference type="AlphaFoldDB" id="A0AAR5P5T7"/>
<evidence type="ECO:0000256" key="4">
    <source>
        <dbReference type="ARBA" id="ARBA00048577"/>
    </source>
</evidence>
<evidence type="ECO:0000256" key="3">
    <source>
        <dbReference type="ARBA" id="ARBA00047867"/>
    </source>
</evidence>
<dbReference type="PANTHER" id="PTHR11606">
    <property type="entry name" value="GLUTAMATE DEHYDROGENASE"/>
    <property type="match status" value="1"/>
</dbReference>
<dbReference type="InterPro" id="IPR036291">
    <property type="entry name" value="NAD(P)-bd_dom_sf"/>
</dbReference>
<organism evidence="9 10">
    <name type="scientific">Dendroctonus ponderosae</name>
    <name type="common">Mountain pine beetle</name>
    <dbReference type="NCBI Taxonomy" id="77166"/>
    <lineage>
        <taxon>Eukaryota</taxon>
        <taxon>Metazoa</taxon>
        <taxon>Ecdysozoa</taxon>
        <taxon>Arthropoda</taxon>
        <taxon>Hexapoda</taxon>
        <taxon>Insecta</taxon>
        <taxon>Pterygota</taxon>
        <taxon>Neoptera</taxon>
        <taxon>Endopterygota</taxon>
        <taxon>Coleoptera</taxon>
        <taxon>Polyphaga</taxon>
        <taxon>Cucujiformia</taxon>
        <taxon>Curculionidae</taxon>
        <taxon>Scolytinae</taxon>
        <taxon>Dendroctonus</taxon>
    </lineage>
</organism>
<protein>
    <recommendedName>
        <fullName evidence="5">Glutamate dehydrogenase</fullName>
    </recommendedName>
</protein>
<comment type="catalytic activity">
    <reaction evidence="3">
        <text>L-glutamate + NAD(+) + H2O = 2-oxoglutarate + NH4(+) + NADH + H(+)</text>
        <dbReference type="Rhea" id="RHEA:15133"/>
        <dbReference type="ChEBI" id="CHEBI:15377"/>
        <dbReference type="ChEBI" id="CHEBI:15378"/>
        <dbReference type="ChEBI" id="CHEBI:16810"/>
        <dbReference type="ChEBI" id="CHEBI:28938"/>
        <dbReference type="ChEBI" id="CHEBI:29985"/>
        <dbReference type="ChEBI" id="CHEBI:57540"/>
        <dbReference type="ChEBI" id="CHEBI:57945"/>
        <dbReference type="EC" id="1.4.1.3"/>
    </reaction>
</comment>
<dbReference type="EnsemblMetazoa" id="XM_019900402.1">
    <property type="protein sequence ID" value="XP_019755961.1"/>
    <property type="gene ID" value="LOC109534660"/>
</dbReference>
<sequence>MHLRNLSSVPKSIARIDYDIPERYRNAFFLANAAFFDSTNWFLHRAYEAVFPILKNSYREHFQSLHVNDSNIHEKLENIVESIDQCNSILDVRFPVKRENGKLEVIRGFRAHYGEAIGNTPCLGGFRIHSSITRDHIKALALLSAMKNFCIGTGLSGAMGGIKVNPKEYSECELKEIVSLYVTELYKKGYCKYSLTNLKKFQIIFGLQGNHTDIVHPDVNTSAKEMSWVQETFSKCSGQSLNAASTGKPLECGGVENYDIAAALGAFKALETFINNGEIMLKTGCIKTGLKNKRFIIQGLGKVGRPLGVMLIENGAICVGVKEEDAYLYDAKGIDLYELYKYKDDHGTIENFGISKTEFPDSIFTEECDILVLAARQKSLVCYIARDVKARVILEASDGPVTPTSHKILTTKSKLVVPDIYASAGAAVISYFEYLRNLQQIGLPTDNVLRFSTNIHQQIFQSMNQAQLKVNGSSQTQYNVFLPLDHNFCTNSIECVYSSVGQEIIKNLEQFKLGIDVRTAAYTVAIQNMFKIFFQQKILI</sequence>
<dbReference type="Gene3D" id="3.40.50.10860">
    <property type="entry name" value="Leucine Dehydrogenase, chain A, domain 1"/>
    <property type="match status" value="1"/>
</dbReference>
<reference evidence="9" key="2">
    <citation type="submission" date="2024-08" db="UniProtKB">
        <authorList>
            <consortium name="EnsemblMetazoa"/>
        </authorList>
    </citation>
    <scope>IDENTIFICATION</scope>
</reference>
<evidence type="ECO:0000259" key="8">
    <source>
        <dbReference type="SMART" id="SM00839"/>
    </source>
</evidence>
<dbReference type="GO" id="GO:0006538">
    <property type="term" value="P:L-glutamate catabolic process"/>
    <property type="evidence" value="ECO:0007669"/>
    <property type="project" value="TreeGrafter"/>
</dbReference>
<dbReference type="PRINTS" id="PR00082">
    <property type="entry name" value="GLFDHDRGNASE"/>
</dbReference>
<dbReference type="PANTHER" id="PTHR11606:SF13">
    <property type="entry name" value="GLUTAMATE DEHYDROGENASE 1, MITOCHONDRIAL"/>
    <property type="match status" value="1"/>
</dbReference>
<dbReference type="PIRSF" id="PIRSF000185">
    <property type="entry name" value="Glu_DH"/>
    <property type="match status" value="1"/>
</dbReference>
<evidence type="ECO:0000256" key="6">
    <source>
        <dbReference type="PIRSR" id="PIRSR000185-3"/>
    </source>
</evidence>
<dbReference type="GO" id="GO:0005739">
    <property type="term" value="C:mitochondrion"/>
    <property type="evidence" value="ECO:0007669"/>
    <property type="project" value="TreeGrafter"/>
</dbReference>
<dbReference type="SUPFAM" id="SSF53223">
    <property type="entry name" value="Aminoacid dehydrogenase-like, N-terminal domain"/>
    <property type="match status" value="1"/>
</dbReference>
<dbReference type="InterPro" id="IPR014362">
    <property type="entry name" value="Glu_DH"/>
</dbReference>
<feature type="domain" description="Glutamate/phenylalanine/leucine/valine/L-tryptophan dehydrogenase C-terminal" evidence="8">
    <location>
        <begin position="258"/>
        <end position="537"/>
    </location>
</feature>